<sequence>MSTREPFASPEFVETELWSHGVVTYPTEPAGGLTFGDGAVKLRYRFEFDHGGDPKRVAEGRCNVACAHRIADAAGRVWEARTCFRPTVFVHRLTDLGGSEPPRWAHRAPGRSEAIAARPLLRGVKVTADDRSYRRFWVDDALLEIQFKYQGLTIDVGHRGGAQVAVRVSGFFGSWAHVPMQDEGTVPIWKGGTLQAPVVGKEDQVFDPADPDEPEPDAVPGGWFDNLSPIVYSLLEREFLFRNDATWDCEYPMYADLPRPIVFRQVTGETGAPQPNVTFKPV</sequence>
<dbReference type="EMBL" id="CP025958">
    <property type="protein sequence ID" value="AWM36314.1"/>
    <property type="molecule type" value="Genomic_DNA"/>
</dbReference>
<organism evidence="1 2">
    <name type="scientific">Gemmata obscuriglobus</name>
    <dbReference type="NCBI Taxonomy" id="114"/>
    <lineage>
        <taxon>Bacteria</taxon>
        <taxon>Pseudomonadati</taxon>
        <taxon>Planctomycetota</taxon>
        <taxon>Planctomycetia</taxon>
        <taxon>Gemmatales</taxon>
        <taxon>Gemmataceae</taxon>
        <taxon>Gemmata</taxon>
    </lineage>
</organism>
<dbReference type="Proteomes" id="UP000245802">
    <property type="component" value="Chromosome"/>
</dbReference>
<accession>A0A2Z3H3W7</accession>
<gene>
    <name evidence="1" type="ORF">C1280_04315</name>
</gene>
<keyword evidence="2" id="KW-1185">Reference proteome</keyword>
<dbReference type="AlphaFoldDB" id="A0A2Z3H3W7"/>
<reference evidence="1 2" key="1">
    <citation type="submission" date="2018-01" db="EMBL/GenBank/DDBJ databases">
        <title>G. obscuriglobus.</title>
        <authorList>
            <person name="Franke J."/>
            <person name="Blomberg W."/>
            <person name="Selmecki A."/>
        </authorList>
    </citation>
    <scope>NUCLEOTIDE SEQUENCE [LARGE SCALE GENOMIC DNA]</scope>
    <source>
        <strain evidence="1 2">DSM 5831</strain>
    </source>
</reference>
<evidence type="ECO:0000313" key="2">
    <source>
        <dbReference type="Proteomes" id="UP000245802"/>
    </source>
</evidence>
<dbReference type="RefSeq" id="WP_010046968.1">
    <property type="nucleotide sequence ID" value="NZ_CP025958.1"/>
</dbReference>
<dbReference type="KEGG" id="gog:C1280_04315"/>
<evidence type="ECO:0000313" key="1">
    <source>
        <dbReference type="EMBL" id="AWM36314.1"/>
    </source>
</evidence>
<proteinExistence type="predicted"/>
<protein>
    <submittedName>
        <fullName evidence="1">Uncharacterized protein</fullName>
    </submittedName>
</protein>
<name>A0A2Z3H3W7_9BACT</name>